<name>M4DF05_BRACM</name>
<dbReference type="InParanoid" id="M4DF05"/>
<dbReference type="Proteomes" id="UP000011750">
    <property type="component" value="Chromosome A07"/>
</dbReference>
<evidence type="ECO:0000256" key="1">
    <source>
        <dbReference type="SAM" id="MobiDB-lite"/>
    </source>
</evidence>
<reference evidence="2 3" key="2">
    <citation type="journal article" date="2018" name="Hortic Res">
        <title>Improved Brassica rapa reference genome by single-molecule sequencing and chromosome conformation capture technologies.</title>
        <authorList>
            <person name="Zhang L."/>
            <person name="Cai X."/>
            <person name="Wu J."/>
            <person name="Liu M."/>
            <person name="Grob S."/>
            <person name="Cheng F."/>
            <person name="Liang J."/>
            <person name="Cai C."/>
            <person name="Liu Z."/>
            <person name="Liu B."/>
            <person name="Wang F."/>
            <person name="Li S."/>
            <person name="Liu F."/>
            <person name="Li X."/>
            <person name="Cheng L."/>
            <person name="Yang W."/>
            <person name="Li M.H."/>
            <person name="Grossniklaus U."/>
            <person name="Zheng H."/>
            <person name="Wang X."/>
        </authorList>
    </citation>
    <scope>NUCLEOTIDE SEQUENCE [LARGE SCALE GENOMIC DNA]</scope>
    <source>
        <strain evidence="2 3">cv. Chiifu-401-42</strain>
    </source>
</reference>
<keyword evidence="3" id="KW-1185">Reference proteome</keyword>
<reference evidence="2 3" key="1">
    <citation type="journal article" date="2011" name="Nat. Genet.">
        <title>The genome of the mesopolyploid crop species Brassica rapa.</title>
        <authorList>
            <consortium name="Brassica rapa Genome Sequencing Project Consortium"/>
            <person name="Wang X."/>
            <person name="Wang H."/>
            <person name="Wang J."/>
            <person name="Sun R."/>
            <person name="Wu J."/>
            <person name="Liu S."/>
            <person name="Bai Y."/>
            <person name="Mun J.H."/>
            <person name="Bancroft I."/>
            <person name="Cheng F."/>
            <person name="Huang S."/>
            <person name="Li X."/>
            <person name="Hua W."/>
            <person name="Wang J."/>
            <person name="Wang X."/>
            <person name="Freeling M."/>
            <person name="Pires J.C."/>
            <person name="Paterson A.H."/>
            <person name="Chalhoub B."/>
            <person name="Wang B."/>
            <person name="Hayward A."/>
            <person name="Sharpe A.G."/>
            <person name="Park B.S."/>
            <person name="Weisshaar B."/>
            <person name="Liu B."/>
            <person name="Li B."/>
            <person name="Liu B."/>
            <person name="Tong C."/>
            <person name="Song C."/>
            <person name="Duran C."/>
            <person name="Peng C."/>
            <person name="Geng C."/>
            <person name="Koh C."/>
            <person name="Lin C."/>
            <person name="Edwards D."/>
            <person name="Mu D."/>
            <person name="Shen D."/>
            <person name="Soumpourou E."/>
            <person name="Li F."/>
            <person name="Fraser F."/>
            <person name="Conant G."/>
            <person name="Lassalle G."/>
            <person name="King G.J."/>
            <person name="Bonnema G."/>
            <person name="Tang H."/>
            <person name="Wang H."/>
            <person name="Belcram H."/>
            <person name="Zhou H."/>
            <person name="Hirakawa H."/>
            <person name="Abe H."/>
            <person name="Guo H."/>
            <person name="Wang H."/>
            <person name="Jin H."/>
            <person name="Parkin I.A."/>
            <person name="Batley J."/>
            <person name="Kim J.S."/>
            <person name="Just J."/>
            <person name="Li J."/>
            <person name="Xu J."/>
            <person name="Deng J."/>
            <person name="Kim J.A."/>
            <person name="Li J."/>
            <person name="Yu J."/>
            <person name="Meng J."/>
            <person name="Wang J."/>
            <person name="Min J."/>
            <person name="Poulain J."/>
            <person name="Wang J."/>
            <person name="Hatakeyama K."/>
            <person name="Wu K."/>
            <person name="Wang L."/>
            <person name="Fang L."/>
            <person name="Trick M."/>
            <person name="Links M.G."/>
            <person name="Zhao M."/>
            <person name="Jin M."/>
            <person name="Ramchiary N."/>
            <person name="Drou N."/>
            <person name="Berkman P.J."/>
            <person name="Cai Q."/>
            <person name="Huang Q."/>
            <person name="Li R."/>
            <person name="Tabata S."/>
            <person name="Cheng S."/>
            <person name="Zhang S."/>
            <person name="Zhang S."/>
            <person name="Huang S."/>
            <person name="Sato S."/>
            <person name="Sun S."/>
            <person name="Kwon S.J."/>
            <person name="Choi S.R."/>
            <person name="Lee T.H."/>
            <person name="Fan W."/>
            <person name="Zhao X."/>
            <person name="Tan X."/>
            <person name="Xu X."/>
            <person name="Wang Y."/>
            <person name="Qiu Y."/>
            <person name="Yin Y."/>
            <person name="Li Y."/>
            <person name="Du Y."/>
            <person name="Liao Y."/>
            <person name="Lim Y."/>
            <person name="Narusaka Y."/>
            <person name="Wang Y."/>
            <person name="Wang Z."/>
            <person name="Li Z."/>
            <person name="Wang Z."/>
            <person name="Xiong Z."/>
            <person name="Zhang Z."/>
        </authorList>
    </citation>
    <scope>NUCLEOTIDE SEQUENCE [LARGE SCALE GENOMIC DNA]</scope>
    <source>
        <strain evidence="2 3">cv. Chiifu-401-42</strain>
    </source>
</reference>
<dbReference type="EnsemblPlants" id="Bra015077.1">
    <property type="protein sequence ID" value="Bra015077.1-P"/>
    <property type="gene ID" value="Bra015077"/>
</dbReference>
<dbReference type="Gramene" id="Bra015077.1">
    <property type="protein sequence ID" value="Bra015077.1-P"/>
    <property type="gene ID" value="Bra015077"/>
</dbReference>
<reference evidence="2" key="3">
    <citation type="submission" date="2023-03" db="UniProtKB">
        <authorList>
            <consortium name="EnsemblPlants"/>
        </authorList>
    </citation>
    <scope>IDENTIFICATION</scope>
    <source>
        <strain evidence="2">cv. Chiifu-401-42</strain>
    </source>
</reference>
<feature type="region of interest" description="Disordered" evidence="1">
    <location>
        <begin position="86"/>
        <end position="105"/>
    </location>
</feature>
<proteinExistence type="predicted"/>
<dbReference type="AlphaFoldDB" id="M4DF05"/>
<accession>M4DF05</accession>
<sequence>MQSTMSDQLASTVLNTFQRLLREGGSYELSSFDVTKSNPYSHRARKSWQTQARLLRAGGQIGVPVNSPEVRNNDIVVGHRGEVPQLSDLPVVTDPTSEESQADEDGRCACIVKRKLAS</sequence>
<evidence type="ECO:0000313" key="3">
    <source>
        <dbReference type="Proteomes" id="UP000011750"/>
    </source>
</evidence>
<organism evidence="2 3">
    <name type="scientific">Brassica campestris</name>
    <name type="common">Field mustard</name>
    <dbReference type="NCBI Taxonomy" id="3711"/>
    <lineage>
        <taxon>Eukaryota</taxon>
        <taxon>Viridiplantae</taxon>
        <taxon>Streptophyta</taxon>
        <taxon>Embryophyta</taxon>
        <taxon>Tracheophyta</taxon>
        <taxon>Spermatophyta</taxon>
        <taxon>Magnoliopsida</taxon>
        <taxon>eudicotyledons</taxon>
        <taxon>Gunneridae</taxon>
        <taxon>Pentapetalae</taxon>
        <taxon>rosids</taxon>
        <taxon>malvids</taxon>
        <taxon>Brassicales</taxon>
        <taxon>Brassicaceae</taxon>
        <taxon>Brassiceae</taxon>
        <taxon>Brassica</taxon>
    </lineage>
</organism>
<evidence type="ECO:0000313" key="2">
    <source>
        <dbReference type="EnsemblPlants" id="Bra015077.1-P"/>
    </source>
</evidence>
<dbReference type="HOGENOM" id="CLU_2076433_0_0_1"/>
<protein>
    <submittedName>
        <fullName evidence="2">Uncharacterized protein</fullName>
    </submittedName>
</protein>